<comment type="caution">
    <text evidence="1">The sequence shown here is derived from an EMBL/GenBank/DDBJ whole genome shotgun (WGS) entry which is preliminary data.</text>
</comment>
<protein>
    <submittedName>
        <fullName evidence="1">Uncharacterized protein</fullName>
    </submittedName>
</protein>
<dbReference type="PATRIC" id="fig|1302.21.peg.1857"/>
<evidence type="ECO:0000313" key="2">
    <source>
        <dbReference type="Proteomes" id="UP000070096"/>
    </source>
</evidence>
<reference evidence="1 2" key="1">
    <citation type="submission" date="2016-01" db="EMBL/GenBank/DDBJ databases">
        <title>Highly variable Streptococcus oralis are common among viridans streptococci isolated from primates.</title>
        <authorList>
            <person name="Denapaite D."/>
            <person name="Rieger M."/>
            <person name="Koendgen S."/>
            <person name="Brueckner R."/>
            <person name="Ochigava I."/>
            <person name="Kappeler P."/>
            <person name="Maetz-Rensing K."/>
            <person name="Leendertz F."/>
            <person name="Hakenbeck R."/>
        </authorList>
    </citation>
    <scope>NUCLEOTIDE SEQUENCE [LARGE SCALE GENOMIC DNA]</scope>
    <source>
        <strain evidence="1 2">DD07</strain>
    </source>
</reference>
<proteinExistence type="predicted"/>
<accession>A0A139N288</accession>
<sequence>MKGGLFSILLLFIQIRILTVYFSQKQPHLYKYDMSLNFIFIVTFSKDFERR</sequence>
<dbReference type="AlphaFoldDB" id="A0A139N288"/>
<evidence type="ECO:0000313" key="1">
    <source>
        <dbReference type="EMBL" id="KXT70063.1"/>
    </source>
</evidence>
<organism evidence="1 2">
    <name type="scientific">Streptococcus gordonii</name>
    <dbReference type="NCBI Taxonomy" id="1302"/>
    <lineage>
        <taxon>Bacteria</taxon>
        <taxon>Bacillati</taxon>
        <taxon>Bacillota</taxon>
        <taxon>Bacilli</taxon>
        <taxon>Lactobacillales</taxon>
        <taxon>Streptococcaceae</taxon>
        <taxon>Streptococcus</taxon>
    </lineage>
</organism>
<gene>
    <name evidence="1" type="ORF">SGODD07_01676</name>
</gene>
<name>A0A139N288_STRGN</name>
<dbReference type="Proteomes" id="UP000070096">
    <property type="component" value="Unassembled WGS sequence"/>
</dbReference>
<dbReference type="EMBL" id="LQRC01000221">
    <property type="protein sequence ID" value="KXT70063.1"/>
    <property type="molecule type" value="Genomic_DNA"/>
</dbReference>